<feature type="domain" description="Aminoglycoside phosphotransferase" evidence="10">
    <location>
        <begin position="2"/>
        <end position="233"/>
    </location>
</feature>
<dbReference type="Gene3D" id="3.90.1200.10">
    <property type="match status" value="1"/>
</dbReference>
<dbReference type="InterPro" id="IPR011009">
    <property type="entry name" value="Kinase-like_dom_sf"/>
</dbReference>
<dbReference type="InterPro" id="IPR002575">
    <property type="entry name" value="Aminoglycoside_PTrfase"/>
</dbReference>
<dbReference type="PANTHER" id="PTHR21064:SF6">
    <property type="entry name" value="AMINOGLYCOSIDE PHOSPHOTRANSFERASE DOMAIN-CONTAINING PROTEIN"/>
    <property type="match status" value="1"/>
</dbReference>
<keyword evidence="1 8" id="KW-0028">Amino-acid biosynthesis</keyword>
<dbReference type="UniPathway" id="UPA00050">
    <property type="reaction ID" value="UER00064"/>
</dbReference>
<gene>
    <name evidence="8 11" type="primary">thrB</name>
    <name evidence="11" type="ORF">JCM17846_08360</name>
</gene>
<dbReference type="CDD" id="cd05153">
    <property type="entry name" value="HomoserineK_II"/>
    <property type="match status" value="1"/>
</dbReference>
<dbReference type="Pfam" id="PF01636">
    <property type="entry name" value="APH"/>
    <property type="match status" value="1"/>
</dbReference>
<evidence type="ECO:0000256" key="4">
    <source>
        <dbReference type="ARBA" id="ARBA00022741"/>
    </source>
</evidence>
<evidence type="ECO:0000259" key="10">
    <source>
        <dbReference type="Pfam" id="PF01636"/>
    </source>
</evidence>
<organism evidence="11 12">
    <name type="scientific">Iodidimonas nitroreducens</name>
    <dbReference type="NCBI Taxonomy" id="1236968"/>
    <lineage>
        <taxon>Bacteria</taxon>
        <taxon>Pseudomonadati</taxon>
        <taxon>Pseudomonadota</taxon>
        <taxon>Alphaproteobacteria</taxon>
        <taxon>Iodidimonadales</taxon>
        <taxon>Iodidimonadaceae</taxon>
        <taxon>Iodidimonas</taxon>
    </lineage>
</organism>
<keyword evidence="2 8" id="KW-0808">Transferase</keyword>
<evidence type="ECO:0000313" key="12">
    <source>
        <dbReference type="Proteomes" id="UP000324996"/>
    </source>
</evidence>
<keyword evidence="3 8" id="KW-0791">Threonine biosynthesis</keyword>
<keyword evidence="4 8" id="KW-0547">Nucleotide-binding</keyword>
<evidence type="ECO:0000256" key="7">
    <source>
        <dbReference type="ARBA" id="ARBA00038240"/>
    </source>
</evidence>
<evidence type="ECO:0000256" key="5">
    <source>
        <dbReference type="ARBA" id="ARBA00022777"/>
    </source>
</evidence>
<evidence type="ECO:0000256" key="1">
    <source>
        <dbReference type="ARBA" id="ARBA00022605"/>
    </source>
</evidence>
<dbReference type="HAMAP" id="MF_00301">
    <property type="entry name" value="Homoser_kinase_2"/>
    <property type="match status" value="1"/>
</dbReference>
<evidence type="ECO:0000256" key="6">
    <source>
        <dbReference type="ARBA" id="ARBA00022840"/>
    </source>
</evidence>
<keyword evidence="5 8" id="KW-0418">Kinase</keyword>
<keyword evidence="12" id="KW-1185">Reference proteome</keyword>
<name>A0A5A7N615_9PROT</name>
<proteinExistence type="inferred from homology"/>
<protein>
    <recommendedName>
        <fullName evidence="8 9">Homoserine kinase</fullName>
        <shortName evidence="8">HK</shortName>
        <shortName evidence="8">HSK</shortName>
        <ecNumber evidence="8 9">2.7.1.39</ecNumber>
    </recommendedName>
</protein>
<keyword evidence="6 8" id="KW-0067">ATP-binding</keyword>
<dbReference type="GO" id="GO:0004413">
    <property type="term" value="F:homoserine kinase activity"/>
    <property type="evidence" value="ECO:0007669"/>
    <property type="project" value="UniProtKB-UniRule"/>
</dbReference>
<dbReference type="InterPro" id="IPR050249">
    <property type="entry name" value="Pseudomonas-type_ThrB"/>
</dbReference>
<evidence type="ECO:0000256" key="9">
    <source>
        <dbReference type="NCBIfam" id="TIGR00938"/>
    </source>
</evidence>
<dbReference type="Proteomes" id="UP000324996">
    <property type="component" value="Unassembled WGS sequence"/>
</dbReference>
<dbReference type="EC" id="2.7.1.39" evidence="8 9"/>
<comment type="caution">
    <text evidence="11">The sequence shown here is derived from an EMBL/GenBank/DDBJ whole genome shotgun (WGS) entry which is preliminary data.</text>
</comment>
<sequence length="295" mass="32718">MTLTPIAEGVENTNYKLLTSTGLYVLTLFERRTPADALPYVVDLMLQLDARAVPVPRPIADREGRALKSLCQRPALIVSFLEGKSLLDPGVDACREAGGGLARLHHGAEGYGGFRPNPFGLSSWGPLAESCEQAADRAAKRRLPSILRALDRLTDSWPYHLPMGSCHTDFFPDNVFFSDGRFSGVIDFYFSCDELRAYDLAVALASWCFDAQNRFVPRRAEAMIAGYSARRGLSADERVALPLLCLGAAVRFTLTRLYDRLHPQNDALVKEKDPEEFATRMDLFYDMTTAGKGLF</sequence>
<evidence type="ECO:0000256" key="8">
    <source>
        <dbReference type="HAMAP-Rule" id="MF_00301"/>
    </source>
</evidence>
<accession>A0A5A7N615</accession>
<comment type="catalytic activity">
    <reaction evidence="8">
        <text>L-homoserine + ATP = O-phospho-L-homoserine + ADP + H(+)</text>
        <dbReference type="Rhea" id="RHEA:13985"/>
        <dbReference type="ChEBI" id="CHEBI:15378"/>
        <dbReference type="ChEBI" id="CHEBI:30616"/>
        <dbReference type="ChEBI" id="CHEBI:57476"/>
        <dbReference type="ChEBI" id="CHEBI:57590"/>
        <dbReference type="ChEBI" id="CHEBI:456216"/>
        <dbReference type="EC" id="2.7.1.39"/>
    </reaction>
</comment>
<dbReference type="SUPFAM" id="SSF56112">
    <property type="entry name" value="Protein kinase-like (PK-like)"/>
    <property type="match status" value="1"/>
</dbReference>
<reference evidence="11 12" key="1">
    <citation type="submission" date="2019-09" db="EMBL/GenBank/DDBJ databases">
        <title>NBRP : Genome information of microbial organism related human and environment.</title>
        <authorList>
            <person name="Hattori M."/>
            <person name="Oshima K."/>
            <person name="Inaba H."/>
            <person name="Suda W."/>
            <person name="Sakamoto M."/>
            <person name="Iino T."/>
            <person name="Kitahara M."/>
            <person name="Oshida Y."/>
            <person name="Iida T."/>
            <person name="Kudo T."/>
            <person name="Itoh T."/>
            <person name="Ohkuma M."/>
        </authorList>
    </citation>
    <scope>NUCLEOTIDE SEQUENCE [LARGE SCALE GENOMIC DNA]</scope>
    <source>
        <strain evidence="11 12">Q-1</strain>
    </source>
</reference>
<comment type="pathway">
    <text evidence="8">Amino-acid biosynthesis; L-threonine biosynthesis; L-threonine from L-aspartate: step 4/5.</text>
</comment>
<dbReference type="NCBIfam" id="TIGR00938">
    <property type="entry name" value="thrB_alt"/>
    <property type="match status" value="1"/>
</dbReference>
<dbReference type="InterPro" id="IPR005280">
    <property type="entry name" value="Homoserine_kinase_II"/>
</dbReference>
<evidence type="ECO:0000256" key="3">
    <source>
        <dbReference type="ARBA" id="ARBA00022697"/>
    </source>
</evidence>
<dbReference type="PANTHER" id="PTHR21064">
    <property type="entry name" value="AMINOGLYCOSIDE PHOSPHOTRANSFERASE DOMAIN-CONTAINING PROTEIN-RELATED"/>
    <property type="match status" value="1"/>
</dbReference>
<dbReference type="Gene3D" id="3.30.200.20">
    <property type="entry name" value="Phosphorylase Kinase, domain 1"/>
    <property type="match status" value="1"/>
</dbReference>
<dbReference type="EMBL" id="BKCN01000003">
    <property type="protein sequence ID" value="GER03154.1"/>
    <property type="molecule type" value="Genomic_DNA"/>
</dbReference>
<evidence type="ECO:0000313" key="11">
    <source>
        <dbReference type="EMBL" id="GER03154.1"/>
    </source>
</evidence>
<dbReference type="AlphaFoldDB" id="A0A5A7N615"/>
<dbReference type="RefSeq" id="WP_150006820.1">
    <property type="nucleotide sequence ID" value="NZ_BKCN01000003.1"/>
</dbReference>
<dbReference type="GO" id="GO:0005524">
    <property type="term" value="F:ATP binding"/>
    <property type="evidence" value="ECO:0007669"/>
    <property type="project" value="UniProtKB-KW"/>
</dbReference>
<dbReference type="GO" id="GO:0009088">
    <property type="term" value="P:threonine biosynthetic process"/>
    <property type="evidence" value="ECO:0007669"/>
    <property type="project" value="UniProtKB-UniRule"/>
</dbReference>
<evidence type="ECO:0000256" key="2">
    <source>
        <dbReference type="ARBA" id="ARBA00022679"/>
    </source>
</evidence>
<dbReference type="NCBIfam" id="NF003558">
    <property type="entry name" value="PRK05231.1"/>
    <property type="match status" value="1"/>
</dbReference>
<comment type="similarity">
    <text evidence="7 8">Belongs to the pseudomonas-type ThrB family.</text>
</comment>